<evidence type="ECO:0000313" key="4">
    <source>
        <dbReference type="EMBL" id="OQE82036.1"/>
    </source>
</evidence>
<accession>A0A1V6Y3T7</accession>
<dbReference type="InterPro" id="IPR029058">
    <property type="entry name" value="AB_hydrolase_fold"/>
</dbReference>
<dbReference type="Gene3D" id="3.40.50.1820">
    <property type="entry name" value="alpha/beta hydrolase"/>
    <property type="match status" value="1"/>
</dbReference>
<dbReference type="PANTHER" id="PTHR48081:SF25">
    <property type="entry name" value="PUTATIVE (AFU_ORTHOLOGUE AFUA_3G11560)-RELATED"/>
    <property type="match status" value="1"/>
</dbReference>
<dbReference type="GO" id="GO:0072330">
    <property type="term" value="P:monocarboxylic acid biosynthetic process"/>
    <property type="evidence" value="ECO:0007669"/>
    <property type="project" value="UniProtKB-ARBA"/>
</dbReference>
<sequence>MASFTAWLLRMFLTYIRRSRLVFGSAENMHNNMRELYLRPQNFNPPKNLEPGITIDRIDYDVWPLYRVSSAGNSVKKRPAMMYIHGGAFYREINPQHWKFVAQAVRDTGLDAIVPIYPLLPRPGATAAEVIEGFMDICGRLEQPIVSIVGDSAGGMYTLATMQQLLEQHPELARRVLCIVLISPVLDLGLDHPEVVRRGKNDPWLGLDGLRQLLPLLGAGLSAHDPIISPLFGDIERLPPVMLLSGTYDMLVADAQRLSAKFQGKGTEICTPGSFKNDKFIFIEQPEMVHVYPLLPHPEGAEARETIIHFLKQHTRCVSIDDYH</sequence>
<protein>
    <recommendedName>
        <fullName evidence="3">Alpha/beta hydrolase fold-3 domain-containing protein</fullName>
    </recommendedName>
</protein>
<comment type="caution">
    <text evidence="4">The sequence shown here is derived from an EMBL/GenBank/DDBJ whole genome shotgun (WGS) entry which is preliminary data.</text>
</comment>
<name>A0A1V6Y3T7_PENNA</name>
<dbReference type="SUPFAM" id="SSF53474">
    <property type="entry name" value="alpha/beta-Hydrolases"/>
    <property type="match status" value="1"/>
</dbReference>
<reference evidence="5" key="1">
    <citation type="journal article" date="2017" name="Nat. Microbiol.">
        <title>Global analysis of biosynthetic gene clusters reveals vast potential of secondary metabolite production in Penicillium species.</title>
        <authorList>
            <person name="Nielsen J.C."/>
            <person name="Grijseels S."/>
            <person name="Prigent S."/>
            <person name="Ji B."/>
            <person name="Dainat J."/>
            <person name="Nielsen K.F."/>
            <person name="Frisvad J.C."/>
            <person name="Workman M."/>
            <person name="Nielsen J."/>
        </authorList>
    </citation>
    <scope>NUCLEOTIDE SEQUENCE [LARGE SCALE GENOMIC DNA]</scope>
    <source>
        <strain evidence="5">IBT 13039</strain>
    </source>
</reference>
<dbReference type="GO" id="GO:0016787">
    <property type="term" value="F:hydrolase activity"/>
    <property type="evidence" value="ECO:0007669"/>
    <property type="project" value="UniProtKB-KW"/>
</dbReference>
<evidence type="ECO:0000256" key="2">
    <source>
        <dbReference type="SAM" id="SignalP"/>
    </source>
</evidence>
<evidence type="ECO:0000259" key="3">
    <source>
        <dbReference type="Pfam" id="PF07859"/>
    </source>
</evidence>
<feature type="domain" description="Alpha/beta hydrolase fold-3" evidence="3">
    <location>
        <begin position="81"/>
        <end position="268"/>
    </location>
</feature>
<feature type="chain" id="PRO_5010737988" description="Alpha/beta hydrolase fold-3 domain-containing protein" evidence="2">
    <location>
        <begin position="19"/>
        <end position="324"/>
    </location>
</feature>
<dbReference type="PANTHER" id="PTHR48081">
    <property type="entry name" value="AB HYDROLASE SUPERFAMILY PROTEIN C4A8.06C"/>
    <property type="match status" value="1"/>
</dbReference>
<dbReference type="InterPro" id="IPR013094">
    <property type="entry name" value="AB_hydrolase_3"/>
</dbReference>
<dbReference type="STRING" id="60175.A0A1V6Y3T7"/>
<dbReference type="Pfam" id="PF07859">
    <property type="entry name" value="Abhydrolase_3"/>
    <property type="match status" value="1"/>
</dbReference>
<dbReference type="OMA" id="WPLYRVS"/>
<keyword evidence="5" id="KW-1185">Reference proteome</keyword>
<organism evidence="4 5">
    <name type="scientific">Penicillium nalgiovense</name>
    <dbReference type="NCBI Taxonomy" id="60175"/>
    <lineage>
        <taxon>Eukaryota</taxon>
        <taxon>Fungi</taxon>
        <taxon>Dikarya</taxon>
        <taxon>Ascomycota</taxon>
        <taxon>Pezizomycotina</taxon>
        <taxon>Eurotiomycetes</taxon>
        <taxon>Eurotiomycetidae</taxon>
        <taxon>Eurotiales</taxon>
        <taxon>Aspergillaceae</taxon>
        <taxon>Penicillium</taxon>
    </lineage>
</organism>
<proteinExistence type="predicted"/>
<dbReference type="GO" id="GO:0017000">
    <property type="term" value="P:antibiotic biosynthetic process"/>
    <property type="evidence" value="ECO:0007669"/>
    <property type="project" value="UniProtKB-ARBA"/>
</dbReference>
<dbReference type="EMBL" id="MOOB01000038">
    <property type="protein sequence ID" value="OQE82036.1"/>
    <property type="molecule type" value="Genomic_DNA"/>
</dbReference>
<keyword evidence="2" id="KW-0732">Signal</keyword>
<dbReference type="InterPro" id="IPR050300">
    <property type="entry name" value="GDXG_lipolytic_enzyme"/>
</dbReference>
<evidence type="ECO:0000256" key="1">
    <source>
        <dbReference type="ARBA" id="ARBA00022801"/>
    </source>
</evidence>
<dbReference type="AlphaFoldDB" id="A0A1V6Y3T7"/>
<keyword evidence="1" id="KW-0378">Hydrolase</keyword>
<feature type="signal peptide" evidence="2">
    <location>
        <begin position="1"/>
        <end position="18"/>
    </location>
</feature>
<evidence type="ECO:0000313" key="5">
    <source>
        <dbReference type="Proteomes" id="UP000191691"/>
    </source>
</evidence>
<dbReference type="Proteomes" id="UP000191691">
    <property type="component" value="Unassembled WGS sequence"/>
</dbReference>
<gene>
    <name evidence="4" type="ORF">PENNAL_c0038G03815</name>
</gene>